<accession>A0ABQ1BXM5</accession>
<evidence type="ECO:0000313" key="3">
    <source>
        <dbReference type="EMBL" id="GFG76876.1"/>
    </source>
</evidence>
<evidence type="ECO:0000259" key="2">
    <source>
        <dbReference type="Pfam" id="PF00934"/>
    </source>
</evidence>
<keyword evidence="4" id="KW-1185">Reference proteome</keyword>
<comment type="caution">
    <text evidence="3">The sequence shown here is derived from an EMBL/GenBank/DDBJ whole genome shotgun (WGS) entry which is preliminary data.</text>
</comment>
<dbReference type="SUPFAM" id="SSF140459">
    <property type="entry name" value="PE/PPE dimer-like"/>
    <property type="match status" value="1"/>
</dbReference>
<feature type="transmembrane region" description="Helical" evidence="1">
    <location>
        <begin position="212"/>
        <end position="231"/>
    </location>
</feature>
<sequence>MSAVIAAPDVMKTAAIDLSAIGSSLRSAHIVAGPPTVTVVPAAADEISASIADLFSGYARDYQKLAGEAAASYEDFVRRLTASAGAYASAEAANVASLLQPLTAIAAPVAAAATGLQELVDLGTSLVSNAVILIGGGLFLLAASVFVSWLVADIALLLLGGVAVSAIVSLPFYPLVLSLLDSVAQSLIAVTYPIFAAFPIFGTLFAAIGGGFIGAGIVFFLPLILAFLFLINATGLG</sequence>
<dbReference type="Pfam" id="PF00934">
    <property type="entry name" value="PE"/>
    <property type="match status" value="1"/>
</dbReference>
<keyword evidence="1" id="KW-0472">Membrane</keyword>
<evidence type="ECO:0000313" key="4">
    <source>
        <dbReference type="Proteomes" id="UP000465240"/>
    </source>
</evidence>
<name>A0ABQ1BXM5_9MYCO</name>
<dbReference type="RefSeq" id="WP_133449451.1">
    <property type="nucleotide sequence ID" value="NZ_BLKX01000001.1"/>
</dbReference>
<feature type="transmembrane region" description="Helical" evidence="1">
    <location>
        <begin position="157"/>
        <end position="180"/>
    </location>
</feature>
<reference evidence="3 4" key="1">
    <citation type="journal article" date="2019" name="Emerg. Microbes Infect.">
        <title>Comprehensive subspecies identification of 175 nontuberculous mycobacteria species based on 7547 genomic profiles.</title>
        <authorList>
            <person name="Matsumoto Y."/>
            <person name="Kinjo T."/>
            <person name="Motooka D."/>
            <person name="Nabeya D."/>
            <person name="Jung N."/>
            <person name="Uechi K."/>
            <person name="Horii T."/>
            <person name="Iida T."/>
            <person name="Fujita J."/>
            <person name="Nakamura S."/>
        </authorList>
    </citation>
    <scope>NUCLEOTIDE SEQUENCE [LARGE SCALE GENOMIC DNA]</scope>
    <source>
        <strain evidence="3 4">JCM 18565</strain>
    </source>
</reference>
<keyword evidence="1" id="KW-1133">Transmembrane helix</keyword>
<gene>
    <name evidence="3" type="ORF">MPRG_01520</name>
</gene>
<proteinExistence type="predicted"/>
<dbReference type="EMBL" id="BLKX01000001">
    <property type="protein sequence ID" value="GFG76876.1"/>
    <property type="molecule type" value="Genomic_DNA"/>
</dbReference>
<dbReference type="InterPro" id="IPR000084">
    <property type="entry name" value="PE-PGRS_N"/>
</dbReference>
<keyword evidence="1" id="KW-0812">Transmembrane</keyword>
<feature type="domain" description="PE" evidence="2">
    <location>
        <begin position="4"/>
        <end position="94"/>
    </location>
</feature>
<dbReference type="Proteomes" id="UP000465240">
    <property type="component" value="Unassembled WGS sequence"/>
</dbReference>
<dbReference type="InterPro" id="IPR038332">
    <property type="entry name" value="PPE_sf"/>
</dbReference>
<feature type="transmembrane region" description="Helical" evidence="1">
    <location>
        <begin position="126"/>
        <end position="151"/>
    </location>
</feature>
<organism evidence="3 4">
    <name type="scientific">Mycobacterium paragordonae</name>
    <dbReference type="NCBI Taxonomy" id="1389713"/>
    <lineage>
        <taxon>Bacteria</taxon>
        <taxon>Bacillati</taxon>
        <taxon>Actinomycetota</taxon>
        <taxon>Actinomycetes</taxon>
        <taxon>Mycobacteriales</taxon>
        <taxon>Mycobacteriaceae</taxon>
        <taxon>Mycobacterium</taxon>
    </lineage>
</organism>
<feature type="transmembrane region" description="Helical" evidence="1">
    <location>
        <begin position="187"/>
        <end position="206"/>
    </location>
</feature>
<protein>
    <recommendedName>
        <fullName evidence="2">PE domain-containing protein</fullName>
    </recommendedName>
</protein>
<dbReference type="Gene3D" id="1.10.287.850">
    <property type="entry name" value="HP0062-like domain"/>
    <property type="match status" value="1"/>
</dbReference>
<evidence type="ECO:0000256" key="1">
    <source>
        <dbReference type="SAM" id="Phobius"/>
    </source>
</evidence>